<keyword evidence="10" id="KW-1185">Reference proteome</keyword>
<dbReference type="Gene3D" id="1.20.190.50">
    <property type="match status" value="1"/>
</dbReference>
<dbReference type="InterPro" id="IPR007252">
    <property type="entry name" value="Nup84/Nup107"/>
</dbReference>
<reference evidence="11" key="1">
    <citation type="submission" date="2017-02" db="UniProtKB">
        <authorList>
            <consortium name="WormBaseParasite"/>
        </authorList>
    </citation>
    <scope>IDENTIFICATION</scope>
</reference>
<protein>
    <recommendedName>
        <fullName evidence="8">Nuclear pore complex protein</fullName>
    </recommendedName>
</protein>
<dbReference type="OrthoDB" id="3098at2759"/>
<evidence type="ECO:0000256" key="7">
    <source>
        <dbReference type="ARBA" id="ARBA00023242"/>
    </source>
</evidence>
<accession>A0A0N4VFD5</accession>
<dbReference type="GO" id="GO:0006606">
    <property type="term" value="P:protein import into nucleus"/>
    <property type="evidence" value="ECO:0007669"/>
    <property type="project" value="TreeGrafter"/>
</dbReference>
<evidence type="ECO:0000313" key="11">
    <source>
        <dbReference type="WBParaSite" id="EVEC_0000945301-mRNA-1"/>
    </source>
</evidence>
<keyword evidence="3" id="KW-0509">mRNA transport</keyword>
<dbReference type="AlphaFoldDB" id="A0A0N4VFD5"/>
<dbReference type="Proteomes" id="UP000274131">
    <property type="component" value="Unassembled WGS sequence"/>
</dbReference>
<dbReference type="WBParaSite" id="EVEC_0000945301-mRNA-1">
    <property type="protein sequence ID" value="EVEC_0000945301-mRNA-1"/>
    <property type="gene ID" value="EVEC_0000945301"/>
</dbReference>
<comment type="function">
    <text evidence="8">Functions as a component of the nuclear pore complex (NPC).</text>
</comment>
<dbReference type="Gene3D" id="1.10.3450.20">
    <property type="match status" value="1"/>
</dbReference>
<evidence type="ECO:0000256" key="8">
    <source>
        <dbReference type="RuleBase" id="RU365072"/>
    </source>
</evidence>
<keyword evidence="2 8" id="KW-0813">Transport</keyword>
<dbReference type="GO" id="GO:0000973">
    <property type="term" value="P:post-transcriptional tethering of RNA polymerase II gene DNA at nuclear periphery"/>
    <property type="evidence" value="ECO:0007669"/>
    <property type="project" value="TreeGrafter"/>
</dbReference>
<evidence type="ECO:0000256" key="4">
    <source>
        <dbReference type="ARBA" id="ARBA00022927"/>
    </source>
</evidence>
<comment type="subcellular location">
    <subcellularLocation>
        <location evidence="8">Nucleus</location>
        <location evidence="8">Nuclear pore complex</location>
    </subcellularLocation>
    <subcellularLocation>
        <location evidence="8">Nucleus membrane</location>
    </subcellularLocation>
</comment>
<evidence type="ECO:0000313" key="9">
    <source>
        <dbReference type="EMBL" id="VDD94113.1"/>
    </source>
</evidence>
<proteinExistence type="inferred from homology"/>
<comment type="subunit">
    <text evidence="8">Part of the nuclear pore complex (NPC).</text>
</comment>
<dbReference type="EMBL" id="UXUI01009656">
    <property type="protein sequence ID" value="VDD94113.1"/>
    <property type="molecule type" value="Genomic_DNA"/>
</dbReference>
<dbReference type="GO" id="GO:0006406">
    <property type="term" value="P:mRNA export from nucleus"/>
    <property type="evidence" value="ECO:0007669"/>
    <property type="project" value="TreeGrafter"/>
</dbReference>
<sequence length="769" mass="88708">MTDEIKEINAAQTDFGDEERIVFQVTKALFEDFFNTAVEPAEDFSSIISAFEEQCYFGITTLRKLLLRSSKNALLSLNLCHLVSEHRAYTLLKKLRQLEDTAQNLQVEDTDTVLDELIASDEEFRRLLVLLEWCEENERNDPKSIKDLDNEIVALGSAPDVSFILQKKIFRVETLHSRKQGKRLCDLASSSKYDLDGAKHGRLHGDDEDLQNKVYRVVYMLLKSGRINEACEVLEKSGLPALVPSLKLRRLSRDSALTSKSKEDQFFGLAESRAIFKKTVDEILFAGDSLSHLESCIWCIVAGRLEPALSLSSRTDERLWCYANAAVECRIDARLAEERGLEKESGNLLSGNDLMVDSIFDEIITKERSPYYSSYRFLLIGDSSAHVDFMKSWLEEHPDSNYPHILRFMVHVLLMYLHENAEFNMESGYWIMERYIELLISMKLYTLVPFYASRLLPERRDHLLVTFMYSLEEEESRLEVLAAAHKAGCDTSLLCKKIFAHAVKVNPVTNESSKSDDRLVNSWTWLTFSGKELIVDALIGANLLLRRFFYLNKLKEAKLLLKQSSENIAVIVGNLWSENFPNQPVPHSLEVQIKEYTAYILYLEAMNYFDNWFKQFAREKPVIPEKPTDETWSRMEIQEKASFELQHKQLSEAKYRHEAATKFLFESAYASLLNILRQPGGWLNCFLDSQKDNSQEERNNELRSIRERFIGTAITLLQTICEQSDEKLKALDVLEAIANEEFNVYDILSKEQLRVYLRKFSLFAAVIHS</sequence>
<dbReference type="GO" id="GO:0017056">
    <property type="term" value="F:structural constituent of nuclear pore"/>
    <property type="evidence" value="ECO:0007669"/>
    <property type="project" value="UniProtKB-UniRule"/>
</dbReference>
<keyword evidence="6 8" id="KW-0906">Nuclear pore complex</keyword>
<evidence type="ECO:0000256" key="6">
    <source>
        <dbReference type="ARBA" id="ARBA00023132"/>
    </source>
</evidence>
<evidence type="ECO:0000313" key="10">
    <source>
        <dbReference type="Proteomes" id="UP000274131"/>
    </source>
</evidence>
<dbReference type="GO" id="GO:0031965">
    <property type="term" value="C:nuclear membrane"/>
    <property type="evidence" value="ECO:0007669"/>
    <property type="project" value="UniProtKB-SubCell"/>
</dbReference>
<evidence type="ECO:0000256" key="3">
    <source>
        <dbReference type="ARBA" id="ARBA00022816"/>
    </source>
</evidence>
<dbReference type="Pfam" id="PF04121">
    <property type="entry name" value="Nup84_Nup100"/>
    <property type="match status" value="1"/>
</dbReference>
<organism evidence="11">
    <name type="scientific">Enterobius vermicularis</name>
    <name type="common">Human pinworm</name>
    <dbReference type="NCBI Taxonomy" id="51028"/>
    <lineage>
        <taxon>Eukaryota</taxon>
        <taxon>Metazoa</taxon>
        <taxon>Ecdysozoa</taxon>
        <taxon>Nematoda</taxon>
        <taxon>Chromadorea</taxon>
        <taxon>Rhabditida</taxon>
        <taxon>Spirurina</taxon>
        <taxon>Oxyuridomorpha</taxon>
        <taxon>Oxyuroidea</taxon>
        <taxon>Oxyuridae</taxon>
        <taxon>Enterobius</taxon>
    </lineage>
</organism>
<dbReference type="STRING" id="51028.A0A0N4VFD5"/>
<reference evidence="9 10" key="2">
    <citation type="submission" date="2018-10" db="EMBL/GenBank/DDBJ databases">
        <authorList>
            <consortium name="Pathogen Informatics"/>
        </authorList>
    </citation>
    <scope>NUCLEOTIDE SEQUENCE [LARGE SCALE GENOMIC DNA]</scope>
</reference>
<dbReference type="GO" id="GO:0031080">
    <property type="term" value="C:nuclear pore outer ring"/>
    <property type="evidence" value="ECO:0007669"/>
    <property type="project" value="TreeGrafter"/>
</dbReference>
<comment type="similarity">
    <text evidence="1 8">Belongs to the nucleoporin Nup84/Nup107 family.</text>
</comment>
<evidence type="ECO:0000256" key="5">
    <source>
        <dbReference type="ARBA" id="ARBA00023010"/>
    </source>
</evidence>
<keyword evidence="7 8" id="KW-0539">Nucleus</keyword>
<evidence type="ECO:0000256" key="2">
    <source>
        <dbReference type="ARBA" id="ARBA00022448"/>
    </source>
</evidence>
<keyword evidence="5 8" id="KW-0811">Translocation</keyword>
<gene>
    <name evidence="9" type="ORF">EVEC_LOCUS8864</name>
</gene>
<dbReference type="PANTHER" id="PTHR13003">
    <property type="entry name" value="NUP107-RELATED"/>
    <property type="match status" value="1"/>
</dbReference>
<name>A0A0N4VFD5_ENTVE</name>
<evidence type="ECO:0000256" key="1">
    <source>
        <dbReference type="ARBA" id="ARBA00009510"/>
    </source>
</evidence>
<keyword evidence="8" id="KW-0472">Membrane</keyword>
<keyword evidence="4" id="KW-0653">Protein transport</keyword>
<dbReference type="PANTHER" id="PTHR13003:SF2">
    <property type="entry name" value="NUCLEAR PORE COMPLEX PROTEIN NUP107"/>
    <property type="match status" value="1"/>
</dbReference>